<feature type="domain" description="C2H2-type" evidence="3">
    <location>
        <begin position="580"/>
        <end position="603"/>
    </location>
</feature>
<keyword evidence="2" id="KW-0812">Transmembrane</keyword>
<comment type="caution">
    <text evidence="4">The sequence shown here is derived from an EMBL/GenBank/DDBJ whole genome shotgun (WGS) entry which is preliminary data.</text>
</comment>
<feature type="transmembrane region" description="Helical" evidence="2">
    <location>
        <begin position="210"/>
        <end position="232"/>
    </location>
</feature>
<keyword evidence="2" id="KW-1133">Transmembrane helix</keyword>
<sequence length="871" mass="98164">MHFHSNDVPLYAIYMMHSILLLVLALIWMIFYRDQPQYHPWVSGIELNKLVAGKVQEWKSNSRTPTKTLPTLFRSLSAWSIWLSTFILFLCTAFFVTYTPSLLSAHELFFVDYLGIYSMLPFILLPASCLISAIISHFFAQSTKCVRIFNSIGFAFVAVFILVFPIMAYLGTENAPLYILSLTMMPFGLSMVGGFLRSLTIVGRAYAKEIVSFSAVSFGAAFIIIPIIVTFVVNENKLADWMRIFFFLAFALLIATVEFAVFGRGRSPSWAESSWDPLVASTKMQSLALIDFNHDECGLYELRRNLMLRYQASIYGDSFENSEVDNYHSMAQPSTIASSNGLRGQQGRVIRRQPVTTYKSLTTCRYHTTTASSSKICGDSNSSGPKYVLRMPKTETNKYDENRPNVYVPAFEPLKPQYTTVPACMSMGGEYVYEEEVEVEEDSNESTCGLSLNDRENLSNNEGFNSSPIASDLVVPKDEDDSAYLKSSGPLILSTPTSSSSSTSTPVTLSNTSKLMSMRNRLQPTRFSCPQADCFWRGPTDLALRKHMQMHGKQPLMYQGAKSGGDPMKVQLVQPKPKGVKCSECDTFAYSRPLLLRHMHDAHGIEAPLIRRTFPNREMLQSWLDSLRETHAVEFVVSSGSKKWGRGLQVHYLTCSRSGDQKERPNKKYVRPPRPSIKCGRNCMAYLKIKQNPTVSELQIEGCLHHSGHEIDHTRMILEPNELSSIGCIVEMMNEGSDILRNAELMRSFLGSSGRFRLVTDRGLIDQMPIWVDQKVKREIEDEDALAAENLLKDDIDETKNSDIFENPMIDDNILCDGEDFSGISSVDGLLSANLEEYFAEDFSNFDFNADFLNSMDDADFSKLLDFDTNN</sequence>
<keyword evidence="2" id="KW-0472">Membrane</keyword>
<keyword evidence="5" id="KW-1185">Reference proteome</keyword>
<feature type="transmembrane region" description="Helical" evidence="2">
    <location>
        <begin position="244"/>
        <end position="263"/>
    </location>
</feature>
<dbReference type="PANTHER" id="PTHR45757">
    <property type="entry name" value="PROTEIN CBG23364-RELATED"/>
    <property type="match status" value="1"/>
</dbReference>
<evidence type="ECO:0000256" key="2">
    <source>
        <dbReference type="SAM" id="Phobius"/>
    </source>
</evidence>
<organism evidence="4 5">
    <name type="scientific">Caenorhabditis bovis</name>
    <dbReference type="NCBI Taxonomy" id="2654633"/>
    <lineage>
        <taxon>Eukaryota</taxon>
        <taxon>Metazoa</taxon>
        <taxon>Ecdysozoa</taxon>
        <taxon>Nematoda</taxon>
        <taxon>Chromadorea</taxon>
        <taxon>Rhabditida</taxon>
        <taxon>Rhabditina</taxon>
        <taxon>Rhabditomorpha</taxon>
        <taxon>Rhabditoidea</taxon>
        <taxon>Rhabditidae</taxon>
        <taxon>Peloderinae</taxon>
        <taxon>Caenorhabditis</taxon>
    </lineage>
</organism>
<proteinExistence type="predicted"/>
<dbReference type="EMBL" id="CADEPM010000004">
    <property type="protein sequence ID" value="CAB3404259.1"/>
    <property type="molecule type" value="Genomic_DNA"/>
</dbReference>
<evidence type="ECO:0000313" key="5">
    <source>
        <dbReference type="Proteomes" id="UP000494206"/>
    </source>
</evidence>
<protein>
    <recommendedName>
        <fullName evidence="3">C2H2-type domain-containing protein</fullName>
    </recommendedName>
</protein>
<reference evidence="4 5" key="1">
    <citation type="submission" date="2020-04" db="EMBL/GenBank/DDBJ databases">
        <authorList>
            <person name="Laetsch R D."/>
            <person name="Stevens L."/>
            <person name="Kumar S."/>
            <person name="Blaxter L. M."/>
        </authorList>
    </citation>
    <scope>NUCLEOTIDE SEQUENCE [LARGE SCALE GENOMIC DNA]</scope>
</reference>
<feature type="domain" description="C2H2-type" evidence="3">
    <location>
        <begin position="527"/>
        <end position="551"/>
    </location>
</feature>
<feature type="transmembrane region" description="Helical" evidence="2">
    <location>
        <begin position="12"/>
        <end position="31"/>
    </location>
</feature>
<name>A0A8S1EXG8_9PELO</name>
<dbReference type="SMART" id="SM00355">
    <property type="entry name" value="ZnF_C2H2"/>
    <property type="match status" value="2"/>
</dbReference>
<feature type="transmembrane region" description="Helical" evidence="2">
    <location>
        <begin position="76"/>
        <end position="96"/>
    </location>
</feature>
<evidence type="ECO:0000256" key="1">
    <source>
        <dbReference type="SAM" id="MobiDB-lite"/>
    </source>
</evidence>
<feature type="compositionally biased region" description="Low complexity" evidence="1">
    <location>
        <begin position="487"/>
        <end position="513"/>
    </location>
</feature>
<dbReference type="Proteomes" id="UP000494206">
    <property type="component" value="Unassembled WGS sequence"/>
</dbReference>
<dbReference type="SUPFAM" id="SSF103473">
    <property type="entry name" value="MFS general substrate transporter"/>
    <property type="match status" value="1"/>
</dbReference>
<feature type="transmembrane region" description="Helical" evidence="2">
    <location>
        <begin position="116"/>
        <end position="140"/>
    </location>
</feature>
<evidence type="ECO:0000259" key="3">
    <source>
        <dbReference type="SMART" id="SM00355"/>
    </source>
</evidence>
<feature type="compositionally biased region" description="Polar residues" evidence="1">
    <location>
        <begin position="458"/>
        <end position="469"/>
    </location>
</feature>
<feature type="region of interest" description="Disordered" evidence="1">
    <location>
        <begin position="440"/>
        <end position="473"/>
    </location>
</feature>
<dbReference type="Gene3D" id="1.20.1250.20">
    <property type="entry name" value="MFS general substrate transporter like domains"/>
    <property type="match status" value="1"/>
</dbReference>
<gene>
    <name evidence="4" type="ORF">CBOVIS_LOCUS6628</name>
</gene>
<dbReference type="PANTHER" id="PTHR45757:SF7">
    <property type="entry name" value="MFS DOMAIN-CONTAINING PROTEIN"/>
    <property type="match status" value="1"/>
</dbReference>
<dbReference type="OrthoDB" id="5779882at2759"/>
<evidence type="ECO:0000313" key="4">
    <source>
        <dbReference type="EMBL" id="CAB3404259.1"/>
    </source>
</evidence>
<dbReference type="InterPro" id="IPR036259">
    <property type="entry name" value="MFS_trans_sf"/>
</dbReference>
<dbReference type="InterPro" id="IPR013087">
    <property type="entry name" value="Znf_C2H2_type"/>
</dbReference>
<feature type="region of interest" description="Disordered" evidence="1">
    <location>
        <begin position="486"/>
        <end position="514"/>
    </location>
</feature>
<dbReference type="GO" id="GO:0016020">
    <property type="term" value="C:membrane"/>
    <property type="evidence" value="ECO:0007669"/>
    <property type="project" value="TreeGrafter"/>
</dbReference>
<feature type="transmembrane region" description="Helical" evidence="2">
    <location>
        <begin position="177"/>
        <end position="198"/>
    </location>
</feature>
<dbReference type="AlphaFoldDB" id="A0A8S1EXG8"/>
<feature type="transmembrane region" description="Helical" evidence="2">
    <location>
        <begin position="152"/>
        <end position="171"/>
    </location>
</feature>
<accession>A0A8S1EXG8</accession>